<feature type="transmembrane region" description="Helical" evidence="6">
    <location>
        <begin position="484"/>
        <end position="504"/>
    </location>
</feature>
<dbReference type="PANTHER" id="PTHR34820:SF4">
    <property type="entry name" value="INNER MEMBRANE PROTEIN YEBZ"/>
    <property type="match status" value="1"/>
</dbReference>
<evidence type="ECO:0000256" key="2">
    <source>
        <dbReference type="ARBA" id="ARBA00022475"/>
    </source>
</evidence>
<evidence type="ECO:0000313" key="8">
    <source>
        <dbReference type="EMBL" id="MBB4904575.1"/>
    </source>
</evidence>
<proteinExistence type="predicted"/>
<organism evidence="8 9">
    <name type="scientific">Actinophytocola algeriensis</name>
    <dbReference type="NCBI Taxonomy" id="1768010"/>
    <lineage>
        <taxon>Bacteria</taxon>
        <taxon>Bacillati</taxon>
        <taxon>Actinomycetota</taxon>
        <taxon>Actinomycetes</taxon>
        <taxon>Pseudonocardiales</taxon>
        <taxon>Pseudonocardiaceae</taxon>
    </lineage>
</organism>
<dbReference type="Pfam" id="PF05425">
    <property type="entry name" value="CopD"/>
    <property type="match status" value="1"/>
</dbReference>
<comment type="caution">
    <text evidence="8">The sequence shown here is derived from an EMBL/GenBank/DDBJ whole genome shotgun (WGS) entry which is preliminary data.</text>
</comment>
<comment type="subcellular location">
    <subcellularLocation>
        <location evidence="1">Cell membrane</location>
        <topology evidence="1">Multi-pass membrane protein</topology>
    </subcellularLocation>
</comment>
<feature type="transmembrane region" description="Helical" evidence="6">
    <location>
        <begin position="200"/>
        <end position="221"/>
    </location>
</feature>
<feature type="transmembrane region" description="Helical" evidence="6">
    <location>
        <begin position="95"/>
        <end position="117"/>
    </location>
</feature>
<evidence type="ECO:0000256" key="1">
    <source>
        <dbReference type="ARBA" id="ARBA00004651"/>
    </source>
</evidence>
<evidence type="ECO:0000256" key="3">
    <source>
        <dbReference type="ARBA" id="ARBA00022692"/>
    </source>
</evidence>
<dbReference type="Proteomes" id="UP000520767">
    <property type="component" value="Unassembled WGS sequence"/>
</dbReference>
<keyword evidence="9" id="KW-1185">Reference proteome</keyword>
<feature type="transmembrane region" description="Helical" evidence="6">
    <location>
        <begin position="602"/>
        <end position="623"/>
    </location>
</feature>
<keyword evidence="4 6" id="KW-1133">Transmembrane helix</keyword>
<gene>
    <name evidence="8" type="ORF">FHR82_000785</name>
</gene>
<accession>A0A7W7VC20</accession>
<feature type="transmembrane region" description="Helical" evidence="6">
    <location>
        <begin position="51"/>
        <end position="75"/>
    </location>
</feature>
<feature type="transmembrane region" description="Helical" evidence="6">
    <location>
        <begin position="435"/>
        <end position="455"/>
    </location>
</feature>
<feature type="transmembrane region" description="Helical" evidence="6">
    <location>
        <begin position="233"/>
        <end position="258"/>
    </location>
</feature>
<reference evidence="8 9" key="1">
    <citation type="submission" date="2020-08" db="EMBL/GenBank/DDBJ databases">
        <title>Genomic Encyclopedia of Type Strains, Phase III (KMG-III): the genomes of soil and plant-associated and newly described type strains.</title>
        <authorList>
            <person name="Whitman W."/>
        </authorList>
    </citation>
    <scope>NUCLEOTIDE SEQUENCE [LARGE SCALE GENOMIC DNA]</scope>
    <source>
        <strain evidence="8 9">CECT 8960</strain>
    </source>
</reference>
<feature type="domain" description="Copper resistance protein D" evidence="7">
    <location>
        <begin position="233"/>
        <end position="329"/>
    </location>
</feature>
<dbReference type="InterPro" id="IPR019108">
    <property type="entry name" value="Caa3_assmbl_CtaG-rel"/>
</dbReference>
<evidence type="ECO:0000256" key="4">
    <source>
        <dbReference type="ARBA" id="ARBA00022989"/>
    </source>
</evidence>
<keyword evidence="5 6" id="KW-0472">Membrane</keyword>
<dbReference type="RefSeq" id="WP_184808807.1">
    <property type="nucleotide sequence ID" value="NZ_JACHJQ010000001.1"/>
</dbReference>
<dbReference type="GO" id="GO:0005886">
    <property type="term" value="C:plasma membrane"/>
    <property type="evidence" value="ECO:0007669"/>
    <property type="project" value="UniProtKB-SubCell"/>
</dbReference>
<keyword evidence="2" id="KW-1003">Cell membrane</keyword>
<dbReference type="InterPro" id="IPR008457">
    <property type="entry name" value="Cu-R_CopD_dom"/>
</dbReference>
<dbReference type="PANTHER" id="PTHR34820">
    <property type="entry name" value="INNER MEMBRANE PROTEIN YEBZ"/>
    <property type="match status" value="1"/>
</dbReference>
<feature type="transmembrane region" description="Helical" evidence="6">
    <location>
        <begin position="549"/>
        <end position="572"/>
    </location>
</feature>
<dbReference type="EMBL" id="JACHJQ010000001">
    <property type="protein sequence ID" value="MBB4904575.1"/>
    <property type="molecule type" value="Genomic_DNA"/>
</dbReference>
<dbReference type="GO" id="GO:0006825">
    <property type="term" value="P:copper ion transport"/>
    <property type="evidence" value="ECO:0007669"/>
    <property type="project" value="InterPro"/>
</dbReference>
<feature type="transmembrane region" description="Helical" evidence="6">
    <location>
        <begin position="150"/>
        <end position="180"/>
    </location>
</feature>
<feature type="transmembrane region" description="Helical" evidence="6">
    <location>
        <begin position="369"/>
        <end position="390"/>
    </location>
</feature>
<feature type="transmembrane region" description="Helical" evidence="6">
    <location>
        <begin position="311"/>
        <end position="330"/>
    </location>
</feature>
<name>A0A7W7VC20_9PSEU</name>
<evidence type="ECO:0000256" key="5">
    <source>
        <dbReference type="ARBA" id="ARBA00023136"/>
    </source>
</evidence>
<evidence type="ECO:0000313" key="9">
    <source>
        <dbReference type="Proteomes" id="UP000520767"/>
    </source>
</evidence>
<dbReference type="AlphaFoldDB" id="A0A7W7VC20"/>
<feature type="transmembrane region" description="Helical" evidence="6">
    <location>
        <begin position="516"/>
        <end position="537"/>
    </location>
</feature>
<evidence type="ECO:0000256" key="6">
    <source>
        <dbReference type="SAM" id="Phobius"/>
    </source>
</evidence>
<feature type="transmembrane region" description="Helical" evidence="6">
    <location>
        <begin position="20"/>
        <end position="39"/>
    </location>
</feature>
<keyword evidence="3 6" id="KW-0812">Transmembrane</keyword>
<dbReference type="InterPro" id="IPR032694">
    <property type="entry name" value="CopC/D"/>
</dbReference>
<feature type="transmembrane region" description="Helical" evidence="6">
    <location>
        <begin position="270"/>
        <end position="290"/>
    </location>
</feature>
<dbReference type="Pfam" id="PF09678">
    <property type="entry name" value="Caa3_CtaG"/>
    <property type="match status" value="1"/>
</dbReference>
<protein>
    <submittedName>
        <fullName evidence="8">Putative copper resistance protein D</fullName>
    </submittedName>
</protein>
<evidence type="ECO:0000259" key="7">
    <source>
        <dbReference type="Pfam" id="PF05425"/>
    </source>
</evidence>
<sequence length="657" mass="70731">MSVDSTAKTAHSRIPSVVPLIFVSAPFAALVAVVLLSYTAPDATLDVQFGAAVRVAAEAGAVLTVGCLLFAAFLVAPQKSGLIGAGGYAALRTAAWSALVWFAGAVASVPFLVADAIGRPVSTVLRDPALMFELVGVLEQAKAWLITAGIALFIAFAAFVMLSWGWITVLFGLSVFGVLPVPMTGHSSSGGNHDLASNSLVFHLVAASLWVGGLVALMMYARRFERGPAMTVAATRFSSVALVCWIAMAVSGVINAWVRVPVSTVFDSSYGWLVIAKIVALGLLGAFGYFHRQYSVRAIQEGGTSRLLVRLAAVEVLVMFLTIGIAVALARTPPPPLEYLPGQVELELGYPIDAPPTLLNLLTAWRFDLIFGTLAIAMAVLYLMGVRKLLARGDKWPMGRVVAWLAGCATILFATSSGIGRYSAAMFSVHMEVHMMLSMLAPVLLVLGGPVTLALRSLPVAGKDGVPGPREWLLALVRSPLSRFLTNPIVALVLFVGSFYVLYFSGLFDWALDKHWAHLLMNAHFLLVGYVFYWPVIGIDPSPRRLPHVARLGMVFASLPFHAFFGVILMGMNTVIGQEFYQRLALRWNSDLLSDQRLGGGIAWAAGELPLLIVLVALLVQWARADDREARRQDRRADMEGDDSDHAAYNAMLKKLN</sequence>
<feature type="transmembrane region" description="Helical" evidence="6">
    <location>
        <begin position="402"/>
        <end position="423"/>
    </location>
</feature>